<accession>A0ABU3N482</accession>
<dbReference type="EMBL" id="JALMLT010000002">
    <property type="protein sequence ID" value="MDT8759344.1"/>
    <property type="molecule type" value="Genomic_DNA"/>
</dbReference>
<protein>
    <submittedName>
        <fullName evidence="1">Uncharacterized protein</fullName>
    </submittedName>
</protein>
<gene>
    <name evidence="1" type="ORF">MZO42_11605</name>
</gene>
<comment type="caution">
    <text evidence="1">The sequence shown here is derived from an EMBL/GenBank/DDBJ whole genome shotgun (WGS) entry which is preliminary data.</text>
</comment>
<proteinExistence type="predicted"/>
<evidence type="ECO:0000313" key="1">
    <source>
        <dbReference type="EMBL" id="MDT8759344.1"/>
    </source>
</evidence>
<reference evidence="1" key="1">
    <citation type="submission" date="2022-04" db="EMBL/GenBank/DDBJ databases">
        <title>Tomato heritable bacteria conferring resistance against bacterial wilt.</title>
        <authorList>
            <person name="Yin J."/>
        </authorList>
    </citation>
    <scope>NUCLEOTIDE SEQUENCE</scope>
    <source>
        <strain evidence="1">Cra20</strain>
    </source>
</reference>
<name>A0ABU3N482_9SPHN</name>
<organism evidence="1">
    <name type="scientific">Sphingomonas psychrotolerans</name>
    <dbReference type="NCBI Taxonomy" id="1327635"/>
    <lineage>
        <taxon>Bacteria</taxon>
        <taxon>Pseudomonadati</taxon>
        <taxon>Pseudomonadota</taxon>
        <taxon>Alphaproteobacteria</taxon>
        <taxon>Sphingomonadales</taxon>
        <taxon>Sphingomonadaceae</taxon>
        <taxon>Sphingomonas</taxon>
    </lineage>
</organism>
<sequence length="165" mass="17954">MRFSWLLALAGFSAGVPLLPQRTAPPPALVPWPTRYEGHPLQRLAAGPGDALLARDFPGHVARFGDGRRQIVLRQVARATRLLHPPRDCFAALGYAITPLPMRRVAGGRASCFEARRNGTRLTICEHIRAADGAVFPDVPSWYWPALTGASPGPWLGVMTVERTG</sequence>